<comment type="catalytic activity">
    <reaction evidence="9">
        <text>tRNA(His) + L-histidine + ATP = L-histidyl-tRNA(His) + AMP + diphosphate + H(+)</text>
        <dbReference type="Rhea" id="RHEA:17313"/>
        <dbReference type="Rhea" id="RHEA-COMP:9665"/>
        <dbReference type="Rhea" id="RHEA-COMP:9689"/>
        <dbReference type="ChEBI" id="CHEBI:15378"/>
        <dbReference type="ChEBI" id="CHEBI:30616"/>
        <dbReference type="ChEBI" id="CHEBI:33019"/>
        <dbReference type="ChEBI" id="CHEBI:57595"/>
        <dbReference type="ChEBI" id="CHEBI:78442"/>
        <dbReference type="ChEBI" id="CHEBI:78527"/>
        <dbReference type="ChEBI" id="CHEBI:456215"/>
        <dbReference type="EC" id="6.1.1.21"/>
    </reaction>
</comment>
<dbReference type="GO" id="GO:0006427">
    <property type="term" value="P:histidyl-tRNA aminoacylation"/>
    <property type="evidence" value="ECO:0007669"/>
    <property type="project" value="InterPro"/>
</dbReference>
<evidence type="ECO:0000256" key="4">
    <source>
        <dbReference type="ARBA" id="ARBA00022741"/>
    </source>
</evidence>
<dbReference type="EMBL" id="VTPC01001121">
    <property type="protein sequence ID" value="KAF2903036.1"/>
    <property type="molecule type" value="Genomic_DNA"/>
</dbReference>
<evidence type="ECO:0000256" key="7">
    <source>
        <dbReference type="ARBA" id="ARBA00022917"/>
    </source>
</evidence>
<dbReference type="Gene3D" id="1.20.1050.10">
    <property type="match status" value="1"/>
</dbReference>
<dbReference type="SMART" id="SM00991">
    <property type="entry name" value="WHEP-TRS"/>
    <property type="match status" value="1"/>
</dbReference>
<dbReference type="InterPro" id="IPR036621">
    <property type="entry name" value="Anticodon-bd_dom_sf"/>
</dbReference>
<dbReference type="InterPro" id="IPR045864">
    <property type="entry name" value="aa-tRNA-synth_II/BPL/LPL"/>
</dbReference>
<dbReference type="Pfam" id="PF21972">
    <property type="entry name" value="Arc1p_N_like"/>
    <property type="match status" value="1"/>
</dbReference>
<evidence type="ECO:0000313" key="11">
    <source>
        <dbReference type="EMBL" id="KAF2903036.1"/>
    </source>
</evidence>
<evidence type="ECO:0000313" key="12">
    <source>
        <dbReference type="Proteomes" id="UP000801492"/>
    </source>
</evidence>
<evidence type="ECO:0000256" key="2">
    <source>
        <dbReference type="ARBA" id="ARBA00012815"/>
    </source>
</evidence>
<evidence type="ECO:0000256" key="5">
    <source>
        <dbReference type="ARBA" id="ARBA00022840"/>
    </source>
</evidence>
<dbReference type="CDD" id="cd00859">
    <property type="entry name" value="HisRS_anticodon"/>
    <property type="match status" value="1"/>
</dbReference>
<comment type="caution">
    <text evidence="11">The sequence shown here is derived from an EMBL/GenBank/DDBJ whole genome shotgun (WGS) entry which is preliminary data.</text>
</comment>
<proteinExistence type="inferred from homology"/>
<evidence type="ECO:0000256" key="8">
    <source>
        <dbReference type="ARBA" id="ARBA00023146"/>
    </source>
</evidence>
<dbReference type="PANTHER" id="PTHR11476:SF7">
    <property type="entry name" value="HISTIDINE--TRNA LIGASE"/>
    <property type="match status" value="1"/>
</dbReference>
<dbReference type="InterPro" id="IPR033656">
    <property type="entry name" value="HisRS_anticodon"/>
</dbReference>
<reference evidence="11" key="1">
    <citation type="submission" date="2019-08" db="EMBL/GenBank/DDBJ databases">
        <title>The genome of the North American firefly Photinus pyralis.</title>
        <authorList>
            <consortium name="Photinus pyralis genome working group"/>
            <person name="Fallon T.R."/>
            <person name="Sander Lower S.E."/>
            <person name="Weng J.-K."/>
        </authorList>
    </citation>
    <scope>NUCLEOTIDE SEQUENCE</scope>
    <source>
        <strain evidence="11">TRF0915ILg1</strain>
        <tissue evidence="11">Whole body</tissue>
    </source>
</reference>
<dbReference type="Gene3D" id="3.30.930.10">
    <property type="entry name" value="Bira Bifunctional Protein, Domain 2"/>
    <property type="match status" value="1"/>
</dbReference>
<dbReference type="GO" id="GO:0005524">
    <property type="term" value="F:ATP binding"/>
    <property type="evidence" value="ECO:0007669"/>
    <property type="project" value="UniProtKB-KW"/>
</dbReference>
<dbReference type="PANTHER" id="PTHR11476">
    <property type="entry name" value="HISTIDYL-TRNA SYNTHETASE"/>
    <property type="match status" value="1"/>
</dbReference>
<dbReference type="InterPro" id="IPR036282">
    <property type="entry name" value="Glutathione-S-Trfase_C_sf"/>
</dbReference>
<dbReference type="GO" id="GO:0005829">
    <property type="term" value="C:cytosol"/>
    <property type="evidence" value="ECO:0007669"/>
    <property type="project" value="TreeGrafter"/>
</dbReference>
<dbReference type="GO" id="GO:0003723">
    <property type="term" value="F:RNA binding"/>
    <property type="evidence" value="ECO:0007669"/>
    <property type="project" value="UniProtKB-KW"/>
</dbReference>
<dbReference type="InterPro" id="IPR004154">
    <property type="entry name" value="Anticodon-bd"/>
</dbReference>
<dbReference type="SUPFAM" id="SSF47616">
    <property type="entry name" value="GST C-terminal domain-like"/>
    <property type="match status" value="1"/>
</dbReference>
<protein>
    <recommendedName>
        <fullName evidence="2">histidine--tRNA ligase</fullName>
        <ecNumber evidence="2">6.1.1.21</ecNumber>
    </recommendedName>
</protein>
<dbReference type="OrthoDB" id="1906957at2759"/>
<keyword evidence="7" id="KW-0648">Protein biosynthesis</keyword>
<sequence length="609" mass="69048">MSSKEKLECLIKQQGDLVRKLKSAKESKEKNSNSISFHSNISEKHLVALNNFLSSESYICGFWPTKADQELFELLTTKSCSNFDQYAHICRWYNHIKSYSKNEQMSFMSPSNDSLKNIQKVFLDCQIDNEVAKLLELKAQLSCENGDASNEVQKFILKTPKGTRDFSPQQMAIRESVFQKIVAVFKRHGAETIDTPIFELKDVLTGKYGEDSKLIYDLKDQGGEILSLRYDLTVPFARYLAMNKITNIKRYHIAKVYRRDNPSIARGRYREFYQCDFDIAGTYDLMIPDAECVRVVQEILESLDLGPFVIKLNHRLLLDGMFEACGVPPENFRSICSAVDKLDKSPWEEVRKEMVEEKGLPGDVADKIGHYVRMSGKTELVEKLLDDPNLTKIRSAVEGLEAMKLLLHYCELLGVNKKVVFDLSLARGLDYYTGVIYEAVLQGDSQEDGATSVGSIAGGGRYDNLVGMFDAKHKQVPCVGVSIGIERIFAVIEAKLFAAQNKVRTTEIEVFVASAQKNLLDHRMKLCKELWDEGFKVEQSYKKNPKLLAQLQHCEEAGIPLAVIIGESEIQKGVVKLREVTTRNEVEVPKDRLGDEIRKRLHFNMNGST</sequence>
<dbReference type="Pfam" id="PF03129">
    <property type="entry name" value="HGTP_anticodon"/>
    <property type="match status" value="1"/>
</dbReference>
<dbReference type="Proteomes" id="UP000801492">
    <property type="component" value="Unassembled WGS sequence"/>
</dbReference>
<dbReference type="GO" id="GO:0032543">
    <property type="term" value="P:mitochondrial translation"/>
    <property type="evidence" value="ECO:0007669"/>
    <property type="project" value="TreeGrafter"/>
</dbReference>
<dbReference type="Pfam" id="PF13393">
    <property type="entry name" value="tRNA-synt_His"/>
    <property type="match status" value="1"/>
</dbReference>
<gene>
    <name evidence="11" type="ORF">ILUMI_03154</name>
</gene>
<evidence type="ECO:0000256" key="6">
    <source>
        <dbReference type="ARBA" id="ARBA00022884"/>
    </source>
</evidence>
<dbReference type="SUPFAM" id="SSF55681">
    <property type="entry name" value="Class II aaRS and biotin synthetases"/>
    <property type="match status" value="1"/>
</dbReference>
<dbReference type="GO" id="GO:0005739">
    <property type="term" value="C:mitochondrion"/>
    <property type="evidence" value="ECO:0007669"/>
    <property type="project" value="TreeGrafter"/>
</dbReference>
<evidence type="ECO:0000256" key="1">
    <source>
        <dbReference type="ARBA" id="ARBA00008226"/>
    </source>
</evidence>
<dbReference type="Gene3D" id="3.40.50.800">
    <property type="entry name" value="Anticodon-binding domain"/>
    <property type="match status" value="1"/>
</dbReference>
<keyword evidence="4" id="KW-0547">Nucleotide-binding</keyword>
<dbReference type="PROSITE" id="PS50862">
    <property type="entry name" value="AA_TRNA_LIGASE_II"/>
    <property type="match status" value="1"/>
</dbReference>
<dbReference type="FunFam" id="3.30.930.10:FF:000021">
    <property type="entry name" value="Probable histidine--tRNA ligase, mitochondrial"/>
    <property type="match status" value="1"/>
</dbReference>
<dbReference type="SUPFAM" id="SSF52954">
    <property type="entry name" value="Class II aaRS ABD-related"/>
    <property type="match status" value="1"/>
</dbReference>
<comment type="similarity">
    <text evidence="1">Belongs to the class-II aminoacyl-tRNA synthetase family.</text>
</comment>
<keyword evidence="12" id="KW-1185">Reference proteome</keyword>
<dbReference type="InterPro" id="IPR006195">
    <property type="entry name" value="aa-tRNA-synth_II"/>
</dbReference>
<keyword evidence="3" id="KW-0436">Ligase</keyword>
<dbReference type="EC" id="6.1.1.21" evidence="2"/>
<evidence type="ECO:0000256" key="3">
    <source>
        <dbReference type="ARBA" id="ARBA00022598"/>
    </source>
</evidence>
<dbReference type="FunFam" id="3.40.50.800:FF:000008">
    <property type="entry name" value="histidine--tRNA ligase, cytoplasmic isoform X1"/>
    <property type="match status" value="1"/>
</dbReference>
<accession>A0A8K0DGV5</accession>
<organism evidence="11 12">
    <name type="scientific">Ignelater luminosus</name>
    <name type="common">Cucubano</name>
    <name type="synonym">Pyrophorus luminosus</name>
    <dbReference type="NCBI Taxonomy" id="2038154"/>
    <lineage>
        <taxon>Eukaryota</taxon>
        <taxon>Metazoa</taxon>
        <taxon>Ecdysozoa</taxon>
        <taxon>Arthropoda</taxon>
        <taxon>Hexapoda</taxon>
        <taxon>Insecta</taxon>
        <taxon>Pterygota</taxon>
        <taxon>Neoptera</taxon>
        <taxon>Endopterygota</taxon>
        <taxon>Coleoptera</taxon>
        <taxon>Polyphaga</taxon>
        <taxon>Elateriformia</taxon>
        <taxon>Elateroidea</taxon>
        <taxon>Elateridae</taxon>
        <taxon>Agrypninae</taxon>
        <taxon>Pyrophorini</taxon>
        <taxon>Ignelater</taxon>
    </lineage>
</organism>
<dbReference type="InterPro" id="IPR000738">
    <property type="entry name" value="WHEP-TRS_dom"/>
</dbReference>
<dbReference type="HAMAP" id="MF_00127">
    <property type="entry name" value="His_tRNA_synth"/>
    <property type="match status" value="1"/>
</dbReference>
<dbReference type="AlphaFoldDB" id="A0A8K0DGV5"/>
<name>A0A8K0DGV5_IGNLU</name>
<keyword evidence="8" id="KW-0030">Aminoacyl-tRNA synthetase</keyword>
<dbReference type="CDD" id="cd00773">
    <property type="entry name" value="HisRS-like_core"/>
    <property type="match status" value="1"/>
</dbReference>
<dbReference type="InterPro" id="IPR015807">
    <property type="entry name" value="His-tRNA-ligase"/>
</dbReference>
<evidence type="ECO:0000256" key="9">
    <source>
        <dbReference type="ARBA" id="ARBA00047639"/>
    </source>
</evidence>
<dbReference type="GO" id="GO:0032991">
    <property type="term" value="C:protein-containing complex"/>
    <property type="evidence" value="ECO:0007669"/>
    <property type="project" value="UniProtKB-ARBA"/>
</dbReference>
<keyword evidence="6" id="KW-0694">RNA-binding</keyword>
<keyword evidence="5" id="KW-0067">ATP-binding</keyword>
<dbReference type="GO" id="GO:0004821">
    <property type="term" value="F:histidine-tRNA ligase activity"/>
    <property type="evidence" value="ECO:0007669"/>
    <property type="project" value="UniProtKB-EC"/>
</dbReference>
<dbReference type="NCBIfam" id="TIGR00442">
    <property type="entry name" value="hisS"/>
    <property type="match status" value="1"/>
</dbReference>
<feature type="domain" description="Aminoacyl-transfer RNA synthetases class-II family profile" evidence="10">
    <location>
        <begin position="162"/>
        <end position="492"/>
    </location>
</feature>
<evidence type="ECO:0000259" key="10">
    <source>
        <dbReference type="PROSITE" id="PS50862"/>
    </source>
</evidence>
<dbReference type="InterPro" id="IPR041715">
    <property type="entry name" value="HisRS-like_core"/>
</dbReference>
<dbReference type="InterPro" id="IPR053836">
    <property type="entry name" value="Arc1-like_N"/>
</dbReference>